<sequence>MARHVFPTADPSPERKKKAKMKKKKLKSQDLVSFISLKVDDARTSVTCHPLCHTRPRLQELHQIHRQTRLLWTDY</sequence>
<organism evidence="2 3">
    <name type="scientific">Engystomops pustulosus</name>
    <name type="common">Tungara frog</name>
    <name type="synonym">Physalaemus pustulosus</name>
    <dbReference type="NCBI Taxonomy" id="76066"/>
    <lineage>
        <taxon>Eukaryota</taxon>
        <taxon>Metazoa</taxon>
        <taxon>Chordata</taxon>
        <taxon>Craniata</taxon>
        <taxon>Vertebrata</taxon>
        <taxon>Euteleostomi</taxon>
        <taxon>Amphibia</taxon>
        <taxon>Batrachia</taxon>
        <taxon>Anura</taxon>
        <taxon>Neobatrachia</taxon>
        <taxon>Hyloidea</taxon>
        <taxon>Leptodactylidae</taxon>
        <taxon>Leiuperinae</taxon>
        <taxon>Engystomops</taxon>
    </lineage>
</organism>
<gene>
    <name evidence="2" type="ORF">GDO81_020263</name>
</gene>
<evidence type="ECO:0000313" key="2">
    <source>
        <dbReference type="EMBL" id="KAG8550773.1"/>
    </source>
</evidence>
<dbReference type="Proteomes" id="UP000824782">
    <property type="component" value="Unassembled WGS sequence"/>
</dbReference>
<accession>A0AAV6ZRN5</accession>
<dbReference type="AlphaFoldDB" id="A0AAV6ZRN5"/>
<comment type="caution">
    <text evidence="2">The sequence shown here is derived from an EMBL/GenBank/DDBJ whole genome shotgun (WGS) entry which is preliminary data.</text>
</comment>
<name>A0AAV6ZRN5_ENGPU</name>
<evidence type="ECO:0000313" key="3">
    <source>
        <dbReference type="Proteomes" id="UP000824782"/>
    </source>
</evidence>
<reference evidence="2" key="1">
    <citation type="thesis" date="2020" institute="ProQuest LLC" country="789 East Eisenhower Parkway, Ann Arbor, MI, USA">
        <title>Comparative Genomics and Chromosome Evolution.</title>
        <authorList>
            <person name="Mudd A.B."/>
        </authorList>
    </citation>
    <scope>NUCLEOTIDE SEQUENCE</scope>
    <source>
        <strain evidence="2">237g6f4</strain>
        <tissue evidence="2">Blood</tissue>
    </source>
</reference>
<protein>
    <submittedName>
        <fullName evidence="2">Uncharacterized protein</fullName>
    </submittedName>
</protein>
<dbReference type="EMBL" id="WNYA01000025">
    <property type="protein sequence ID" value="KAG8550773.1"/>
    <property type="molecule type" value="Genomic_DNA"/>
</dbReference>
<evidence type="ECO:0000256" key="1">
    <source>
        <dbReference type="SAM" id="MobiDB-lite"/>
    </source>
</evidence>
<feature type="region of interest" description="Disordered" evidence="1">
    <location>
        <begin position="1"/>
        <end position="23"/>
    </location>
</feature>
<keyword evidence="3" id="KW-1185">Reference proteome</keyword>
<proteinExistence type="predicted"/>